<keyword evidence="5" id="KW-0560">Oxidoreductase</keyword>
<dbReference type="FunFam" id="1.10.630.10:FF:000469">
    <property type="entry name" value="Putative cytochrome P450 superfamily protein"/>
    <property type="match status" value="1"/>
</dbReference>
<evidence type="ECO:0000256" key="8">
    <source>
        <dbReference type="SAM" id="Phobius"/>
    </source>
</evidence>
<evidence type="ECO:0000256" key="6">
    <source>
        <dbReference type="ARBA" id="ARBA00023004"/>
    </source>
</evidence>
<proteinExistence type="inferred from homology"/>
<comment type="similarity">
    <text evidence="2">Belongs to the cytochrome P450 family.</text>
</comment>
<dbReference type="InterPro" id="IPR001128">
    <property type="entry name" value="Cyt_P450"/>
</dbReference>
<gene>
    <name evidence="9" type="ORF">H0E87_001462</name>
</gene>
<comment type="cofactor">
    <cofactor evidence="1">
        <name>heme</name>
        <dbReference type="ChEBI" id="CHEBI:30413"/>
    </cofactor>
</comment>
<dbReference type="EMBL" id="JACEGQ020000001">
    <property type="protein sequence ID" value="KAH8520012.1"/>
    <property type="molecule type" value="Genomic_DNA"/>
</dbReference>
<dbReference type="Gene3D" id="1.10.630.10">
    <property type="entry name" value="Cytochrome P450"/>
    <property type="match status" value="1"/>
</dbReference>
<dbReference type="InterPro" id="IPR002401">
    <property type="entry name" value="Cyt_P450_E_grp-I"/>
</dbReference>
<feature type="transmembrane region" description="Helical" evidence="8">
    <location>
        <begin position="6"/>
        <end position="26"/>
    </location>
</feature>
<evidence type="ECO:0000256" key="7">
    <source>
        <dbReference type="ARBA" id="ARBA00023033"/>
    </source>
</evidence>
<dbReference type="PANTHER" id="PTHR47955">
    <property type="entry name" value="CYTOCHROME P450 FAMILY 71 PROTEIN"/>
    <property type="match status" value="1"/>
</dbReference>
<dbReference type="PRINTS" id="PR00463">
    <property type="entry name" value="EP450I"/>
</dbReference>
<keyword evidence="8" id="KW-0472">Membrane</keyword>
<evidence type="ECO:0000256" key="5">
    <source>
        <dbReference type="ARBA" id="ARBA00023002"/>
    </source>
</evidence>
<accession>A0A8T2ZTA6</accession>
<dbReference type="GO" id="GO:0020037">
    <property type="term" value="F:heme binding"/>
    <property type="evidence" value="ECO:0007669"/>
    <property type="project" value="InterPro"/>
</dbReference>
<evidence type="ECO:0000313" key="9">
    <source>
        <dbReference type="EMBL" id="KAH8520012.1"/>
    </source>
</evidence>
<evidence type="ECO:0000313" key="10">
    <source>
        <dbReference type="Proteomes" id="UP000807159"/>
    </source>
</evidence>
<dbReference type="GO" id="GO:0005506">
    <property type="term" value="F:iron ion binding"/>
    <property type="evidence" value="ECO:0007669"/>
    <property type="project" value="InterPro"/>
</dbReference>
<name>A0A8T2ZTA6_POPDE</name>
<reference evidence="9" key="1">
    <citation type="journal article" date="2021" name="J. Hered.">
        <title>Genome Assembly of Salicaceae Populus deltoides (Eastern Cottonwood) I-69 Based on Nanopore Sequencing and Hi-C Technologies.</title>
        <authorList>
            <person name="Bai S."/>
            <person name="Wu H."/>
            <person name="Zhang J."/>
            <person name="Pan Z."/>
            <person name="Zhao W."/>
            <person name="Li Z."/>
            <person name="Tong C."/>
        </authorList>
    </citation>
    <scope>NUCLEOTIDE SEQUENCE</scope>
    <source>
        <tissue evidence="9">Leaf</tissue>
    </source>
</reference>
<evidence type="ECO:0000256" key="1">
    <source>
        <dbReference type="ARBA" id="ARBA00001971"/>
    </source>
</evidence>
<keyword evidence="7" id="KW-0503">Monooxygenase</keyword>
<protein>
    <submittedName>
        <fullName evidence="9">Uncharacterized protein</fullName>
    </submittedName>
</protein>
<keyword evidence="4" id="KW-0479">Metal-binding</keyword>
<keyword evidence="8" id="KW-1133">Transmembrane helix</keyword>
<evidence type="ECO:0000256" key="3">
    <source>
        <dbReference type="ARBA" id="ARBA00022617"/>
    </source>
</evidence>
<keyword evidence="3" id="KW-0349">Heme</keyword>
<dbReference type="AlphaFoldDB" id="A0A8T2ZTA6"/>
<dbReference type="GO" id="GO:0004497">
    <property type="term" value="F:monooxygenase activity"/>
    <property type="evidence" value="ECO:0007669"/>
    <property type="project" value="UniProtKB-KW"/>
</dbReference>
<sequence>MACHDPLIMWSLPLVLFFSLLIFLLIRKKQNKQQIPPTPPRLPFIGNLHQLGDLSHRSLWQLSKKYGPVILLKLGAVPAVVISAAEAAKEVLKTNDLHACGRPLLAGTGRLSYNYSDVSFTYTYGDYWRKMREICVLELFSASRVQSFLFIREEEVALLIDTISAYSFSVTPVDLSEKILSFTANITCREAFGKSFQEIKGFDGKRFEEVIREASAILASFSAADFFPKDGWIIERLTGLLHSRLERSFRELDVLYRRVIDDHIKLEEEKEDIVGGPLKL</sequence>
<keyword evidence="10" id="KW-1185">Reference proteome</keyword>
<keyword evidence="6" id="KW-0408">Iron</keyword>
<dbReference type="InterPro" id="IPR036396">
    <property type="entry name" value="Cyt_P450_sf"/>
</dbReference>
<comment type="caution">
    <text evidence="9">The sequence shown here is derived from an EMBL/GenBank/DDBJ whole genome shotgun (WGS) entry which is preliminary data.</text>
</comment>
<evidence type="ECO:0000256" key="4">
    <source>
        <dbReference type="ARBA" id="ARBA00022723"/>
    </source>
</evidence>
<dbReference type="GO" id="GO:0016705">
    <property type="term" value="F:oxidoreductase activity, acting on paired donors, with incorporation or reduction of molecular oxygen"/>
    <property type="evidence" value="ECO:0007669"/>
    <property type="project" value="InterPro"/>
</dbReference>
<dbReference type="Pfam" id="PF00067">
    <property type="entry name" value="p450"/>
    <property type="match status" value="1"/>
</dbReference>
<evidence type="ECO:0000256" key="2">
    <source>
        <dbReference type="ARBA" id="ARBA00010617"/>
    </source>
</evidence>
<organism evidence="9 10">
    <name type="scientific">Populus deltoides</name>
    <name type="common">Eastern poplar</name>
    <name type="synonym">Eastern cottonwood</name>
    <dbReference type="NCBI Taxonomy" id="3696"/>
    <lineage>
        <taxon>Eukaryota</taxon>
        <taxon>Viridiplantae</taxon>
        <taxon>Streptophyta</taxon>
        <taxon>Embryophyta</taxon>
        <taxon>Tracheophyta</taxon>
        <taxon>Spermatophyta</taxon>
        <taxon>Magnoliopsida</taxon>
        <taxon>eudicotyledons</taxon>
        <taxon>Gunneridae</taxon>
        <taxon>Pentapetalae</taxon>
        <taxon>rosids</taxon>
        <taxon>fabids</taxon>
        <taxon>Malpighiales</taxon>
        <taxon>Salicaceae</taxon>
        <taxon>Saliceae</taxon>
        <taxon>Populus</taxon>
    </lineage>
</organism>
<dbReference type="PANTHER" id="PTHR47955:SF19">
    <property type="entry name" value="CYTOCHROME P450 71A9-LIKE ISOFORM X1"/>
    <property type="match status" value="1"/>
</dbReference>
<dbReference type="Proteomes" id="UP000807159">
    <property type="component" value="Chromosome 1"/>
</dbReference>
<keyword evidence="8" id="KW-0812">Transmembrane</keyword>
<dbReference type="SUPFAM" id="SSF48264">
    <property type="entry name" value="Cytochrome P450"/>
    <property type="match status" value="1"/>
</dbReference>